<evidence type="ECO:0000313" key="1">
    <source>
        <dbReference type="EMBL" id="KKU05249.1"/>
    </source>
</evidence>
<sequence>MMLTKEEIEAFKALYSEQYGVELTDAQVLDKGPRLVRLLKVVLKAKYENDKQNPNTQG</sequence>
<dbReference type="Proteomes" id="UP000034696">
    <property type="component" value="Unassembled WGS sequence"/>
</dbReference>
<evidence type="ECO:0000313" key="2">
    <source>
        <dbReference type="Proteomes" id="UP000034696"/>
    </source>
</evidence>
<comment type="caution">
    <text evidence="1">The sequence shown here is derived from an EMBL/GenBank/DDBJ whole genome shotgun (WGS) entry which is preliminary data.</text>
</comment>
<organism evidence="1 2">
    <name type="scientific">Candidatus Giovannonibacteria bacterium GW2011_GWA2_45_21</name>
    <dbReference type="NCBI Taxonomy" id="1618649"/>
    <lineage>
        <taxon>Bacteria</taxon>
        <taxon>Candidatus Giovannoniibacteriota</taxon>
    </lineage>
</organism>
<accession>A0A0G1MAD4</accession>
<dbReference type="EMBL" id="LCKT01000001">
    <property type="protein sequence ID" value="KKU05249.1"/>
    <property type="molecule type" value="Genomic_DNA"/>
</dbReference>
<protein>
    <submittedName>
        <fullName evidence="1">Uncharacterized protein</fullName>
    </submittedName>
</protein>
<proteinExistence type="predicted"/>
<name>A0A0G1MAD4_9BACT</name>
<gene>
    <name evidence="1" type="ORF">UX06_C0001G0010</name>
</gene>
<dbReference type="AlphaFoldDB" id="A0A0G1MAD4"/>
<reference evidence="1 2" key="1">
    <citation type="journal article" date="2015" name="Nature">
        <title>rRNA introns, odd ribosomes, and small enigmatic genomes across a large radiation of phyla.</title>
        <authorList>
            <person name="Brown C.T."/>
            <person name="Hug L.A."/>
            <person name="Thomas B.C."/>
            <person name="Sharon I."/>
            <person name="Castelle C.J."/>
            <person name="Singh A."/>
            <person name="Wilkins M.J."/>
            <person name="Williams K.H."/>
            <person name="Banfield J.F."/>
        </authorList>
    </citation>
    <scope>NUCLEOTIDE SEQUENCE [LARGE SCALE GENOMIC DNA]</scope>
</reference>